<dbReference type="GO" id="GO:0005811">
    <property type="term" value="C:lipid droplet"/>
    <property type="evidence" value="ECO:0007669"/>
    <property type="project" value="TreeGrafter"/>
</dbReference>
<dbReference type="SUPFAM" id="SSF51735">
    <property type="entry name" value="NAD(P)-binding Rossmann-fold domains"/>
    <property type="match status" value="1"/>
</dbReference>
<evidence type="ECO:0000256" key="7">
    <source>
        <dbReference type="ARBA" id="ARBA00023098"/>
    </source>
</evidence>
<dbReference type="Proteomes" id="UP000728032">
    <property type="component" value="Unassembled WGS sequence"/>
</dbReference>
<evidence type="ECO:0000256" key="6">
    <source>
        <dbReference type="ARBA" id="ARBA00023002"/>
    </source>
</evidence>
<organism evidence="14">
    <name type="scientific">Oppiella nova</name>
    <dbReference type="NCBI Taxonomy" id="334625"/>
    <lineage>
        <taxon>Eukaryota</taxon>
        <taxon>Metazoa</taxon>
        <taxon>Ecdysozoa</taxon>
        <taxon>Arthropoda</taxon>
        <taxon>Chelicerata</taxon>
        <taxon>Arachnida</taxon>
        <taxon>Acari</taxon>
        <taxon>Acariformes</taxon>
        <taxon>Sarcoptiformes</taxon>
        <taxon>Oribatida</taxon>
        <taxon>Brachypylina</taxon>
        <taxon>Oppioidea</taxon>
        <taxon>Oppiidae</taxon>
        <taxon>Oppiella</taxon>
    </lineage>
</organism>
<dbReference type="Gene3D" id="3.40.50.720">
    <property type="entry name" value="NAD(P)-binding Rossmann-like Domain"/>
    <property type="match status" value="1"/>
</dbReference>
<keyword evidence="4" id="KW-0521">NADP</keyword>
<dbReference type="InterPro" id="IPR002347">
    <property type="entry name" value="SDR_fam"/>
</dbReference>
<evidence type="ECO:0000256" key="1">
    <source>
        <dbReference type="ARBA" id="ARBA00004141"/>
    </source>
</evidence>
<keyword evidence="7" id="KW-0443">Lipid metabolism</keyword>
<feature type="transmembrane region" description="Helical" evidence="13">
    <location>
        <begin position="6"/>
        <end position="27"/>
    </location>
</feature>
<evidence type="ECO:0000313" key="14">
    <source>
        <dbReference type="EMBL" id="CAD7647595.1"/>
    </source>
</evidence>
<dbReference type="InterPro" id="IPR020904">
    <property type="entry name" value="Sc_DH/Rdtase_CS"/>
</dbReference>
<reference evidence="14" key="1">
    <citation type="submission" date="2020-11" db="EMBL/GenBank/DDBJ databases">
        <authorList>
            <person name="Tran Van P."/>
        </authorList>
    </citation>
    <scope>NUCLEOTIDE SEQUENCE</scope>
</reference>
<dbReference type="FunFam" id="3.40.50.720:FF:000131">
    <property type="entry name" value="Short-chain dehydrogenase/reductase 3"/>
    <property type="match status" value="1"/>
</dbReference>
<dbReference type="AlphaFoldDB" id="A0A7R9LTH5"/>
<protein>
    <recommendedName>
        <fullName evidence="10">Short-chain dehydrogenase/reductase 3</fullName>
    </recommendedName>
    <alternativeName>
        <fullName evidence="11">Retinal short-chain dehydrogenase/reductase 1</fullName>
    </alternativeName>
</protein>
<dbReference type="EMBL" id="OC917629">
    <property type="protein sequence ID" value="CAD7647595.1"/>
    <property type="molecule type" value="Genomic_DNA"/>
</dbReference>
<evidence type="ECO:0000313" key="15">
    <source>
        <dbReference type="Proteomes" id="UP000728032"/>
    </source>
</evidence>
<accession>A0A7R9LTH5</accession>
<keyword evidence="5 13" id="KW-1133">Transmembrane helix</keyword>
<dbReference type="EMBL" id="CAJPVJ010002804">
    <property type="protein sequence ID" value="CAG2166811.1"/>
    <property type="molecule type" value="Genomic_DNA"/>
</dbReference>
<dbReference type="PRINTS" id="PR00081">
    <property type="entry name" value="GDHRDH"/>
</dbReference>
<sequence length="361" mass="40727">MILSLFNIFLFATEVVTLLAKIALIFIQQMAKWVLTQPRKHVTGQVVVITGAGSGIGRALAMRFAIQLSAVTVLWDVDRDSVEEAAREIRAQGGVAHAMTVDVSDEKRVEVAARQVREQVGAVYMVINNAGVVPCLPFNELTYQQIRNTFDVNVMSHFWTLKQFLPVMEECGRGHIVAIASSAGIMGSPYFTAYGSSKHGVVGLMSSLRKELHAMDKHTQIKMTTICPLGISGTRIDIPTRTRFPKILPIMTLDFAVDQMVDGILREEDLFVIPLTFRWIYFVHRLVHFPIPYHYMPVLCVETRLIKCLLSFERSLCPLKVSQLLFEFLDYAVEPPGFNAPVGRSHYHDNHRVNSNHRNHH</sequence>
<evidence type="ECO:0000256" key="11">
    <source>
        <dbReference type="ARBA" id="ARBA00082544"/>
    </source>
</evidence>
<evidence type="ECO:0000256" key="10">
    <source>
        <dbReference type="ARBA" id="ARBA00068717"/>
    </source>
</evidence>
<dbReference type="GO" id="GO:0016020">
    <property type="term" value="C:membrane"/>
    <property type="evidence" value="ECO:0007669"/>
    <property type="project" value="UniProtKB-SubCell"/>
</dbReference>
<keyword evidence="8 13" id="KW-0472">Membrane</keyword>
<evidence type="ECO:0000256" key="2">
    <source>
        <dbReference type="ARBA" id="ARBA00006484"/>
    </source>
</evidence>
<dbReference type="GO" id="GO:0052650">
    <property type="term" value="F:all-trans-retinol dehydrogenase (NADP+) activity"/>
    <property type="evidence" value="ECO:0007669"/>
    <property type="project" value="UniProtKB-ARBA"/>
</dbReference>
<proteinExistence type="inferred from homology"/>
<keyword evidence="15" id="KW-1185">Reference proteome</keyword>
<evidence type="ECO:0000256" key="4">
    <source>
        <dbReference type="ARBA" id="ARBA00022857"/>
    </source>
</evidence>
<dbReference type="PANTHER" id="PTHR24322:SF736">
    <property type="entry name" value="RETINOL DEHYDROGENASE 10"/>
    <property type="match status" value="1"/>
</dbReference>
<dbReference type="PROSITE" id="PS00061">
    <property type="entry name" value="ADH_SHORT"/>
    <property type="match status" value="1"/>
</dbReference>
<evidence type="ECO:0000256" key="9">
    <source>
        <dbReference type="ARBA" id="ARBA00059620"/>
    </source>
</evidence>
<comment type="subcellular location">
    <subcellularLocation>
        <location evidence="1">Membrane</location>
        <topology evidence="1">Multi-pass membrane protein</topology>
    </subcellularLocation>
</comment>
<dbReference type="InterPro" id="IPR036291">
    <property type="entry name" value="NAD(P)-bd_dom_sf"/>
</dbReference>
<dbReference type="Pfam" id="PF00106">
    <property type="entry name" value="adh_short"/>
    <property type="match status" value="1"/>
</dbReference>
<keyword evidence="6" id="KW-0560">Oxidoreductase</keyword>
<dbReference type="OrthoDB" id="5840532at2759"/>
<evidence type="ECO:0000256" key="3">
    <source>
        <dbReference type="ARBA" id="ARBA00022692"/>
    </source>
</evidence>
<evidence type="ECO:0000256" key="5">
    <source>
        <dbReference type="ARBA" id="ARBA00022989"/>
    </source>
</evidence>
<dbReference type="PANTHER" id="PTHR24322">
    <property type="entry name" value="PKSB"/>
    <property type="match status" value="1"/>
</dbReference>
<evidence type="ECO:0000256" key="8">
    <source>
        <dbReference type="ARBA" id="ARBA00023136"/>
    </source>
</evidence>
<evidence type="ECO:0000256" key="12">
    <source>
        <dbReference type="RuleBase" id="RU000363"/>
    </source>
</evidence>
<name>A0A7R9LTH5_9ACAR</name>
<dbReference type="PRINTS" id="PR00080">
    <property type="entry name" value="SDRFAMILY"/>
</dbReference>
<evidence type="ECO:0000256" key="13">
    <source>
        <dbReference type="SAM" id="Phobius"/>
    </source>
</evidence>
<gene>
    <name evidence="14" type="ORF">ONB1V03_LOCUS6326</name>
</gene>
<keyword evidence="3 13" id="KW-0812">Transmembrane</keyword>
<comment type="function">
    <text evidence="9">Catalyzes the reduction of all-trans-retinal to all-trans-retinol in the presence of NADPH.</text>
</comment>
<comment type="similarity">
    <text evidence="2 12">Belongs to the short-chain dehydrogenases/reductases (SDR) family.</text>
</comment>